<comment type="caution">
    <text evidence="11">The sequence shown here is derived from an EMBL/GenBank/DDBJ whole genome shotgun (WGS) entry which is preliminary data.</text>
</comment>
<evidence type="ECO:0000256" key="4">
    <source>
        <dbReference type="ARBA" id="ARBA00022801"/>
    </source>
</evidence>
<protein>
    <recommendedName>
        <fullName evidence="10">Integrase catalytic domain-containing protein</fullName>
    </recommendedName>
</protein>
<keyword evidence="1" id="KW-0540">Nuclease</keyword>
<evidence type="ECO:0000313" key="12">
    <source>
        <dbReference type="Proteomes" id="UP000801492"/>
    </source>
</evidence>
<keyword evidence="8" id="KW-0239">DNA-directed DNA polymerase</keyword>
<sequence>MFLISKAASKGHIFRADLKGCTFTFNGEMTLTGRLVRVLDLKVVTAEAVYLAQVSHSLQLWHEQLDEYCDECVLGKAHRGIFRSRPDPLKEPGAVMSADICELMKTTSLGGNRYFALFEDDCSKYRRIFFLTHKNELADRLKIFLSEAKQKGIQVKILRCENTSEFVSRETMKVARENGVRVRTSALYCPVQNGSVERENRTIVESARSMLQGCNLPKLL</sequence>
<keyword evidence="4" id="KW-0378">Hydrolase</keyword>
<dbReference type="PANTHER" id="PTHR42648">
    <property type="entry name" value="TRANSPOSASE, PUTATIVE-RELATED"/>
    <property type="match status" value="1"/>
</dbReference>
<dbReference type="InterPro" id="IPR012337">
    <property type="entry name" value="RNaseH-like_sf"/>
</dbReference>
<dbReference type="InterPro" id="IPR039537">
    <property type="entry name" value="Retrotran_Ty1/copia-like"/>
</dbReference>
<evidence type="ECO:0000256" key="1">
    <source>
        <dbReference type="ARBA" id="ARBA00022722"/>
    </source>
</evidence>
<dbReference type="GO" id="GO:0006310">
    <property type="term" value="P:DNA recombination"/>
    <property type="evidence" value="ECO:0007669"/>
    <property type="project" value="UniProtKB-KW"/>
</dbReference>
<keyword evidence="7" id="KW-0695">RNA-directed DNA polymerase</keyword>
<dbReference type="OrthoDB" id="7696201at2759"/>
<dbReference type="AlphaFoldDB" id="A0A8K0G9X6"/>
<gene>
    <name evidence="11" type="ORF">ILUMI_14544</name>
</gene>
<organism evidence="11 12">
    <name type="scientific">Ignelater luminosus</name>
    <name type="common">Cucubano</name>
    <name type="synonym">Pyrophorus luminosus</name>
    <dbReference type="NCBI Taxonomy" id="2038154"/>
    <lineage>
        <taxon>Eukaryota</taxon>
        <taxon>Metazoa</taxon>
        <taxon>Ecdysozoa</taxon>
        <taxon>Arthropoda</taxon>
        <taxon>Hexapoda</taxon>
        <taxon>Insecta</taxon>
        <taxon>Pterygota</taxon>
        <taxon>Neoptera</taxon>
        <taxon>Endopterygota</taxon>
        <taxon>Coleoptera</taxon>
        <taxon>Polyphaga</taxon>
        <taxon>Elateriformia</taxon>
        <taxon>Elateroidea</taxon>
        <taxon>Elateridae</taxon>
        <taxon>Agrypninae</taxon>
        <taxon>Pyrophorini</taxon>
        <taxon>Ignelater</taxon>
    </lineage>
</organism>
<keyword evidence="9" id="KW-0233">DNA recombination</keyword>
<keyword evidence="12" id="KW-1185">Reference proteome</keyword>
<dbReference type="Proteomes" id="UP000801492">
    <property type="component" value="Unassembled WGS sequence"/>
</dbReference>
<dbReference type="GO" id="GO:0003964">
    <property type="term" value="F:RNA-directed DNA polymerase activity"/>
    <property type="evidence" value="ECO:0007669"/>
    <property type="project" value="UniProtKB-KW"/>
</dbReference>
<dbReference type="Gene3D" id="3.30.420.10">
    <property type="entry name" value="Ribonuclease H-like superfamily/Ribonuclease H"/>
    <property type="match status" value="1"/>
</dbReference>
<keyword evidence="6" id="KW-0229">DNA integration</keyword>
<evidence type="ECO:0000256" key="5">
    <source>
        <dbReference type="ARBA" id="ARBA00022842"/>
    </source>
</evidence>
<keyword evidence="5" id="KW-0460">Magnesium</keyword>
<dbReference type="GO" id="GO:0016787">
    <property type="term" value="F:hydrolase activity"/>
    <property type="evidence" value="ECO:0007669"/>
    <property type="project" value="UniProtKB-KW"/>
</dbReference>
<dbReference type="SUPFAM" id="SSF53098">
    <property type="entry name" value="Ribonuclease H-like"/>
    <property type="match status" value="1"/>
</dbReference>
<dbReference type="PANTHER" id="PTHR42648:SF11">
    <property type="entry name" value="TRANSPOSON TY4-P GAG-POL POLYPROTEIN"/>
    <property type="match status" value="1"/>
</dbReference>
<proteinExistence type="predicted"/>
<dbReference type="PROSITE" id="PS50994">
    <property type="entry name" value="INTEGRASE"/>
    <property type="match status" value="1"/>
</dbReference>
<dbReference type="GO" id="GO:0004519">
    <property type="term" value="F:endonuclease activity"/>
    <property type="evidence" value="ECO:0007669"/>
    <property type="project" value="UniProtKB-KW"/>
</dbReference>
<dbReference type="InterPro" id="IPR036397">
    <property type="entry name" value="RNaseH_sf"/>
</dbReference>
<evidence type="ECO:0000313" key="11">
    <source>
        <dbReference type="EMBL" id="KAF2891629.1"/>
    </source>
</evidence>
<dbReference type="InterPro" id="IPR001584">
    <property type="entry name" value="Integrase_cat-core"/>
</dbReference>
<reference evidence="11" key="1">
    <citation type="submission" date="2019-08" db="EMBL/GenBank/DDBJ databases">
        <title>The genome of the North American firefly Photinus pyralis.</title>
        <authorList>
            <consortium name="Photinus pyralis genome working group"/>
            <person name="Fallon T.R."/>
            <person name="Sander Lower S.E."/>
            <person name="Weng J.-K."/>
        </authorList>
    </citation>
    <scope>NUCLEOTIDE SEQUENCE</scope>
    <source>
        <strain evidence="11">TRF0915ILg1</strain>
        <tissue evidence="11">Whole body</tissue>
    </source>
</reference>
<evidence type="ECO:0000256" key="8">
    <source>
        <dbReference type="ARBA" id="ARBA00022932"/>
    </source>
</evidence>
<dbReference type="GO" id="GO:0046872">
    <property type="term" value="F:metal ion binding"/>
    <property type="evidence" value="ECO:0007669"/>
    <property type="project" value="UniProtKB-KW"/>
</dbReference>
<evidence type="ECO:0000256" key="7">
    <source>
        <dbReference type="ARBA" id="ARBA00022918"/>
    </source>
</evidence>
<keyword evidence="2" id="KW-0479">Metal-binding</keyword>
<accession>A0A8K0G9X6</accession>
<keyword evidence="8" id="KW-0548">Nucleotidyltransferase</keyword>
<evidence type="ECO:0000256" key="3">
    <source>
        <dbReference type="ARBA" id="ARBA00022759"/>
    </source>
</evidence>
<keyword evidence="8" id="KW-0808">Transferase</keyword>
<dbReference type="GO" id="GO:0015074">
    <property type="term" value="P:DNA integration"/>
    <property type="evidence" value="ECO:0007669"/>
    <property type="project" value="UniProtKB-KW"/>
</dbReference>
<dbReference type="GO" id="GO:0003676">
    <property type="term" value="F:nucleic acid binding"/>
    <property type="evidence" value="ECO:0007669"/>
    <property type="project" value="InterPro"/>
</dbReference>
<dbReference type="GO" id="GO:0003887">
    <property type="term" value="F:DNA-directed DNA polymerase activity"/>
    <property type="evidence" value="ECO:0007669"/>
    <property type="project" value="UniProtKB-KW"/>
</dbReference>
<dbReference type="Pfam" id="PF00665">
    <property type="entry name" value="rve"/>
    <property type="match status" value="1"/>
</dbReference>
<feature type="domain" description="Integrase catalytic" evidence="10">
    <location>
        <begin position="88"/>
        <end position="220"/>
    </location>
</feature>
<evidence type="ECO:0000256" key="9">
    <source>
        <dbReference type="ARBA" id="ARBA00023172"/>
    </source>
</evidence>
<evidence type="ECO:0000256" key="6">
    <source>
        <dbReference type="ARBA" id="ARBA00022908"/>
    </source>
</evidence>
<evidence type="ECO:0000259" key="10">
    <source>
        <dbReference type="PROSITE" id="PS50994"/>
    </source>
</evidence>
<name>A0A8K0G9X6_IGNLU</name>
<dbReference type="EMBL" id="VTPC01026877">
    <property type="protein sequence ID" value="KAF2891629.1"/>
    <property type="molecule type" value="Genomic_DNA"/>
</dbReference>
<keyword evidence="3" id="KW-0255">Endonuclease</keyword>
<evidence type="ECO:0000256" key="2">
    <source>
        <dbReference type="ARBA" id="ARBA00022723"/>
    </source>
</evidence>